<dbReference type="RefSeq" id="WP_169464348.1">
    <property type="nucleotide sequence ID" value="NZ_JABBGG010000002.1"/>
</dbReference>
<dbReference type="InterPro" id="IPR001466">
    <property type="entry name" value="Beta-lactam-related"/>
</dbReference>
<protein>
    <submittedName>
        <fullName evidence="3">Serine hydrolase</fullName>
    </submittedName>
</protein>
<evidence type="ECO:0000256" key="1">
    <source>
        <dbReference type="SAM" id="SignalP"/>
    </source>
</evidence>
<gene>
    <name evidence="3" type="ORF">HHL21_06135</name>
</gene>
<evidence type="ECO:0000259" key="2">
    <source>
        <dbReference type="Pfam" id="PF00144"/>
    </source>
</evidence>
<dbReference type="InterPro" id="IPR012338">
    <property type="entry name" value="Beta-lactam/transpept-like"/>
</dbReference>
<name>A0A848HI19_9BURK</name>
<dbReference type="Gene3D" id="3.40.710.10">
    <property type="entry name" value="DD-peptidase/beta-lactamase superfamily"/>
    <property type="match status" value="1"/>
</dbReference>
<dbReference type="InterPro" id="IPR050491">
    <property type="entry name" value="AmpC-like"/>
</dbReference>
<comment type="caution">
    <text evidence="3">The sequence shown here is derived from an EMBL/GenBank/DDBJ whole genome shotgun (WGS) entry which is preliminary data.</text>
</comment>
<evidence type="ECO:0000313" key="3">
    <source>
        <dbReference type="EMBL" id="NML60672.1"/>
    </source>
</evidence>
<keyword evidence="1" id="KW-0732">Signal</keyword>
<feature type="chain" id="PRO_5032787691" evidence="1">
    <location>
        <begin position="25"/>
        <end position="453"/>
    </location>
</feature>
<dbReference type="AlphaFoldDB" id="A0A848HI19"/>
<dbReference type="PANTHER" id="PTHR46825">
    <property type="entry name" value="D-ALANYL-D-ALANINE-CARBOXYPEPTIDASE/ENDOPEPTIDASE AMPH"/>
    <property type="match status" value="1"/>
</dbReference>
<accession>A0A848HI19</accession>
<evidence type="ECO:0000313" key="4">
    <source>
        <dbReference type="Proteomes" id="UP000583752"/>
    </source>
</evidence>
<dbReference type="GO" id="GO:0016787">
    <property type="term" value="F:hydrolase activity"/>
    <property type="evidence" value="ECO:0007669"/>
    <property type="project" value="UniProtKB-KW"/>
</dbReference>
<sequence>MKRFYNLVRVTVLLVLAITGLAPAAALAQADRKFPEQAEALLKDYVQDELFTGTVLVARNGKPIFRKGYGAANREWMIPNTVNTRYRIGSITKQFTAAAILKMADENRLGLDDPIKKYLPGLPANWGQATIRQLLSHTSGIPSHTSPDDSGAKLMPVKHTPQELIDLLKDVPLNYEHGAKFMYNNMGYVLLGCIIETVSGMSYPDYLEQKLLKPLNVRNSGYDDGRVVVRQLAQDYTDGVDDVVKGRFVNMSNTYAAGAMYSTVDDLFAWQQMLINGKVLSPPSLKAMFTDGGHHYGLGWFIRENLSRRLYEHGGNIGAYSSLLAYYPDDKLTVIVLSNYGDEVVSKITDELARLALDVAPAHRQVKVDPRLYADFEGRYQLGSAIFAITSKGDRLFAKLTGQRQLEIFPESNYSYFYKAIDVVVTFDEDASGKIESVTVNQNGSKIKAKRLD</sequence>
<feature type="domain" description="Beta-lactamase-related" evidence="2">
    <location>
        <begin position="43"/>
        <end position="351"/>
    </location>
</feature>
<feature type="signal peptide" evidence="1">
    <location>
        <begin position="1"/>
        <end position="24"/>
    </location>
</feature>
<dbReference type="PANTHER" id="PTHR46825:SF9">
    <property type="entry name" value="BETA-LACTAMASE-RELATED DOMAIN-CONTAINING PROTEIN"/>
    <property type="match status" value="1"/>
</dbReference>
<dbReference type="SUPFAM" id="SSF56601">
    <property type="entry name" value="beta-lactamase/transpeptidase-like"/>
    <property type="match status" value="1"/>
</dbReference>
<dbReference type="Pfam" id="PF00144">
    <property type="entry name" value="Beta-lactamase"/>
    <property type="match status" value="1"/>
</dbReference>
<organism evidence="3 4">
    <name type="scientific">Massilia polaris</name>
    <dbReference type="NCBI Taxonomy" id="2728846"/>
    <lineage>
        <taxon>Bacteria</taxon>
        <taxon>Pseudomonadati</taxon>
        <taxon>Pseudomonadota</taxon>
        <taxon>Betaproteobacteria</taxon>
        <taxon>Burkholderiales</taxon>
        <taxon>Oxalobacteraceae</taxon>
        <taxon>Telluria group</taxon>
        <taxon>Massilia</taxon>
    </lineage>
</organism>
<proteinExistence type="predicted"/>
<dbReference type="Proteomes" id="UP000583752">
    <property type="component" value="Unassembled WGS sequence"/>
</dbReference>
<keyword evidence="3" id="KW-0378">Hydrolase</keyword>
<keyword evidence="4" id="KW-1185">Reference proteome</keyword>
<reference evidence="3 4" key="1">
    <citation type="submission" date="2020-04" db="EMBL/GenBank/DDBJ databases">
        <title>Massilia sp. RP-1-19 isolated from soil.</title>
        <authorList>
            <person name="Dahal R.H."/>
        </authorList>
    </citation>
    <scope>NUCLEOTIDE SEQUENCE [LARGE SCALE GENOMIC DNA]</scope>
    <source>
        <strain evidence="3 4">RP-1-19</strain>
    </source>
</reference>
<dbReference type="EMBL" id="JABBGG010000002">
    <property type="protein sequence ID" value="NML60672.1"/>
    <property type="molecule type" value="Genomic_DNA"/>
</dbReference>